<evidence type="ECO:0000256" key="9">
    <source>
        <dbReference type="PIRNR" id="PIRNR003128"/>
    </source>
</evidence>
<keyword evidence="7 9" id="KW-0234">DNA repair</keyword>
<dbReference type="PIRSF" id="PIRSF003128">
    <property type="entry name" value="RecN"/>
    <property type="match status" value="1"/>
</dbReference>
<dbReference type="SUPFAM" id="SSF52540">
    <property type="entry name" value="P-loop containing nucleoside triphosphate hydrolases"/>
    <property type="match status" value="2"/>
</dbReference>
<dbReference type="GO" id="GO:0043590">
    <property type="term" value="C:bacterial nucleoid"/>
    <property type="evidence" value="ECO:0007669"/>
    <property type="project" value="TreeGrafter"/>
</dbReference>
<keyword evidence="10" id="KW-0175">Coiled coil</keyword>
<name>A0A7S8C7U4_9HYPH</name>
<dbReference type="KEGG" id="kmn:HW532_20645"/>
<dbReference type="GO" id="GO:0009432">
    <property type="term" value="P:SOS response"/>
    <property type="evidence" value="ECO:0007669"/>
    <property type="project" value="UniProtKB-ARBA"/>
</dbReference>
<dbReference type="FunFam" id="3.40.50.300:FF:000319">
    <property type="entry name" value="DNA repair protein RecN"/>
    <property type="match status" value="1"/>
</dbReference>
<evidence type="ECO:0000256" key="6">
    <source>
        <dbReference type="ARBA" id="ARBA00022840"/>
    </source>
</evidence>
<keyword evidence="6" id="KW-0067">ATP-binding</keyword>
<evidence type="ECO:0000256" key="10">
    <source>
        <dbReference type="SAM" id="Coils"/>
    </source>
</evidence>
<dbReference type="InterPro" id="IPR027417">
    <property type="entry name" value="P-loop_NTPase"/>
</dbReference>
<dbReference type="CDD" id="cd03241">
    <property type="entry name" value="ABC_RecN"/>
    <property type="match status" value="2"/>
</dbReference>
<evidence type="ECO:0000256" key="4">
    <source>
        <dbReference type="ARBA" id="ARBA00022741"/>
    </source>
</evidence>
<evidence type="ECO:0000256" key="7">
    <source>
        <dbReference type="ARBA" id="ARBA00023204"/>
    </source>
</evidence>
<dbReference type="Pfam" id="PF02463">
    <property type="entry name" value="SMC_N"/>
    <property type="match status" value="1"/>
</dbReference>
<evidence type="ECO:0000256" key="3">
    <source>
        <dbReference type="ARBA" id="ARBA00021315"/>
    </source>
</evidence>
<dbReference type="Gene3D" id="3.40.50.300">
    <property type="entry name" value="P-loop containing nucleotide triphosphate hydrolases"/>
    <property type="match status" value="2"/>
</dbReference>
<organism evidence="12 13">
    <name type="scientific">Kaustia mangrovi</name>
    <dbReference type="NCBI Taxonomy" id="2593653"/>
    <lineage>
        <taxon>Bacteria</taxon>
        <taxon>Pseudomonadati</taxon>
        <taxon>Pseudomonadota</taxon>
        <taxon>Alphaproteobacteria</taxon>
        <taxon>Hyphomicrobiales</taxon>
        <taxon>Parvibaculaceae</taxon>
        <taxon>Kaustia</taxon>
    </lineage>
</organism>
<reference evidence="12 13" key="1">
    <citation type="submission" date="2020-06" db="EMBL/GenBank/DDBJ databases">
        <title>Genome sequence of 2 isolates from Red Sea Mangroves.</title>
        <authorList>
            <person name="Sefrji F."/>
            <person name="Michoud G."/>
            <person name="Merlino G."/>
            <person name="Daffonchio D."/>
        </authorList>
    </citation>
    <scope>NUCLEOTIDE SEQUENCE [LARGE SCALE GENOMIC DNA]</scope>
    <source>
        <strain evidence="12 13">R1DC25</strain>
    </source>
</reference>
<dbReference type="GO" id="GO:0006310">
    <property type="term" value="P:DNA recombination"/>
    <property type="evidence" value="ECO:0007669"/>
    <property type="project" value="InterPro"/>
</dbReference>
<dbReference type="NCBIfam" id="TIGR00634">
    <property type="entry name" value="recN"/>
    <property type="match status" value="1"/>
</dbReference>
<gene>
    <name evidence="12" type="primary">recN</name>
    <name evidence="12" type="ORF">HW532_20645</name>
</gene>
<accession>A0A7S8C7U4</accession>
<dbReference type="GO" id="GO:0006281">
    <property type="term" value="P:DNA repair"/>
    <property type="evidence" value="ECO:0007669"/>
    <property type="project" value="UniProtKB-KW"/>
</dbReference>
<sequence length="558" mass="59377">MLTALSIRDIVLIERLDLTLGSGLTAFTGETGAGKSILLDSLGLALGARGDAALVREGAEKGVVTAAFDLAPGHAVFALLNEHDVEADGELVIRRVQSRDGRSRATLNDQPVSVNLLRRVGSLIAEIHGQHDDRALVDVANHRRLLDAYAGLEREGAEVAQAWEAWRAAEDERRAHAERLERAEAERAFLEHAVAELDELAPEEDEEDALADRRQMMMNAEQFASALNEAADALAGDGAGGAKLNAALRRLERRREEAGGRLDAVISALDRLLVEMGEADSAIAEAQRSFEFDPSELDRIEERLFALRAAARKHKVQVGELPALLERFRADLDGIEEGGNRLRHLDAAVAAARAHYLDCAHGLSASRQAAAAQLGEAVMAELGPLKLEHARFEAAVETDEGHAGPHGMDRVEFRVATNPGSAPGPLIKIASGGELARFMLALKVVLAARASAPTLIFDEIDTGVGGAVADAIGARLASLADALQVLAVTHSPQVAARAHAHMLVAKNAHGDGGVARMVTRVDVLGDSHRREEIARMLSGASITEEARAQAQRLLAGTG</sequence>
<dbReference type="InterPro" id="IPR003395">
    <property type="entry name" value="RecF/RecN/SMC_N"/>
</dbReference>
<dbReference type="AlphaFoldDB" id="A0A7S8C7U4"/>
<feature type="coiled-coil region" evidence="10">
    <location>
        <begin position="166"/>
        <end position="200"/>
    </location>
</feature>
<keyword evidence="5 9" id="KW-0227">DNA damage</keyword>
<feature type="domain" description="RecF/RecN/SMC N-terminal" evidence="11">
    <location>
        <begin position="14"/>
        <end position="506"/>
    </location>
</feature>
<dbReference type="InterPro" id="IPR004604">
    <property type="entry name" value="DNA_recomb/repair_RecN"/>
</dbReference>
<dbReference type="PANTHER" id="PTHR11059">
    <property type="entry name" value="DNA REPAIR PROTEIN RECN"/>
    <property type="match status" value="1"/>
</dbReference>
<comment type="function">
    <text evidence="1 9">May be involved in recombinational repair of damaged DNA.</text>
</comment>
<keyword evidence="4" id="KW-0547">Nucleotide-binding</keyword>
<evidence type="ECO:0000256" key="1">
    <source>
        <dbReference type="ARBA" id="ARBA00003618"/>
    </source>
</evidence>
<keyword evidence="13" id="KW-1185">Reference proteome</keyword>
<dbReference type="FunFam" id="3.40.50.300:FF:000356">
    <property type="entry name" value="DNA repair protein RecN"/>
    <property type="match status" value="1"/>
</dbReference>
<evidence type="ECO:0000256" key="5">
    <source>
        <dbReference type="ARBA" id="ARBA00022763"/>
    </source>
</evidence>
<evidence type="ECO:0000256" key="2">
    <source>
        <dbReference type="ARBA" id="ARBA00009441"/>
    </source>
</evidence>
<protein>
    <recommendedName>
        <fullName evidence="3 9">DNA repair protein RecN</fullName>
    </recommendedName>
    <alternativeName>
        <fullName evidence="8 9">Recombination protein N</fullName>
    </alternativeName>
</protein>
<dbReference type="Proteomes" id="UP000593594">
    <property type="component" value="Chromosome"/>
</dbReference>
<dbReference type="EMBL" id="CP058214">
    <property type="protein sequence ID" value="QPC44891.1"/>
    <property type="molecule type" value="Genomic_DNA"/>
</dbReference>
<dbReference type="PANTHER" id="PTHR11059:SF0">
    <property type="entry name" value="DNA REPAIR PROTEIN RECN"/>
    <property type="match status" value="1"/>
</dbReference>
<proteinExistence type="inferred from homology"/>
<evidence type="ECO:0000313" key="12">
    <source>
        <dbReference type="EMBL" id="QPC44891.1"/>
    </source>
</evidence>
<evidence type="ECO:0000256" key="8">
    <source>
        <dbReference type="ARBA" id="ARBA00033408"/>
    </source>
</evidence>
<evidence type="ECO:0000259" key="11">
    <source>
        <dbReference type="Pfam" id="PF02463"/>
    </source>
</evidence>
<dbReference type="RefSeq" id="WP_213162262.1">
    <property type="nucleotide sequence ID" value="NZ_CP058214.1"/>
</dbReference>
<dbReference type="GO" id="GO:0005524">
    <property type="term" value="F:ATP binding"/>
    <property type="evidence" value="ECO:0007669"/>
    <property type="project" value="UniProtKB-KW"/>
</dbReference>
<evidence type="ECO:0000313" key="13">
    <source>
        <dbReference type="Proteomes" id="UP000593594"/>
    </source>
</evidence>
<comment type="similarity">
    <text evidence="2 9">Belongs to the RecN family.</text>
</comment>